<evidence type="ECO:0000256" key="20">
    <source>
        <dbReference type="ARBA" id="ARBA00068795"/>
    </source>
</evidence>
<dbReference type="Gene3D" id="3.40.50.12780">
    <property type="entry name" value="N-terminal domain of ligase-like"/>
    <property type="match status" value="1"/>
</dbReference>
<feature type="chain" id="PRO_5044786757" description="Very long-chain fatty acid transport protein" evidence="23">
    <location>
        <begin position="19"/>
        <end position="621"/>
    </location>
</feature>
<dbReference type="InterPro" id="IPR025110">
    <property type="entry name" value="AMP-bd_C"/>
</dbReference>
<keyword evidence="27" id="KW-1185">Reference proteome</keyword>
<dbReference type="InterPro" id="IPR042099">
    <property type="entry name" value="ANL_N_sf"/>
</dbReference>
<evidence type="ECO:0000256" key="23">
    <source>
        <dbReference type="SAM" id="SignalP"/>
    </source>
</evidence>
<evidence type="ECO:0000256" key="16">
    <source>
        <dbReference type="ARBA" id="ARBA00041297"/>
    </source>
</evidence>
<dbReference type="Pfam" id="PF13193">
    <property type="entry name" value="AMP-binding_C"/>
    <property type="match status" value="1"/>
</dbReference>
<dbReference type="EMBL" id="JBDJPC010000005">
    <property type="protein sequence ID" value="KAL1501188.1"/>
    <property type="molecule type" value="Genomic_DNA"/>
</dbReference>
<evidence type="ECO:0000256" key="21">
    <source>
        <dbReference type="ARBA" id="ARBA00078285"/>
    </source>
</evidence>
<reference evidence="26 27" key="1">
    <citation type="submission" date="2024-05" db="EMBL/GenBank/DDBJ databases">
        <title>Genetic variation in Jamaican populations of the coffee berry borer (Hypothenemus hampei).</title>
        <authorList>
            <person name="Errbii M."/>
            <person name="Myrie A."/>
        </authorList>
    </citation>
    <scope>NUCLEOTIDE SEQUENCE [LARGE SCALE GENOMIC DNA]</scope>
    <source>
        <strain evidence="26">JA-Hopewell-2020-01-JO</strain>
        <tissue evidence="26">Whole body</tissue>
    </source>
</reference>
<feature type="domain" description="AMP-dependent synthetase/ligase" evidence="24">
    <location>
        <begin position="62"/>
        <end position="382"/>
    </location>
</feature>
<comment type="catalytic activity">
    <reaction evidence="15">
        <text>a very long-chain fatty acid + ATP + CoA = a very long-chain fatty acyl-CoA + AMP + diphosphate</text>
        <dbReference type="Rhea" id="RHEA:54536"/>
        <dbReference type="ChEBI" id="CHEBI:30616"/>
        <dbReference type="ChEBI" id="CHEBI:33019"/>
        <dbReference type="ChEBI" id="CHEBI:57287"/>
        <dbReference type="ChEBI" id="CHEBI:58950"/>
        <dbReference type="ChEBI" id="CHEBI:138261"/>
        <dbReference type="ChEBI" id="CHEBI:456215"/>
    </reaction>
    <physiologicalReaction direction="left-to-right" evidence="15">
        <dbReference type="Rhea" id="RHEA:54537"/>
    </physiologicalReaction>
</comment>
<dbReference type="PROSITE" id="PS00455">
    <property type="entry name" value="AMP_BINDING"/>
    <property type="match status" value="1"/>
</dbReference>
<dbReference type="GO" id="GO:0006869">
    <property type="term" value="P:lipid transport"/>
    <property type="evidence" value="ECO:0007669"/>
    <property type="project" value="UniProtKB-KW"/>
</dbReference>
<keyword evidence="12 22" id="KW-0472">Membrane</keyword>
<dbReference type="NCBIfam" id="NF006134">
    <property type="entry name" value="PRK08279.1"/>
    <property type="match status" value="1"/>
</dbReference>
<evidence type="ECO:0000256" key="7">
    <source>
        <dbReference type="ARBA" id="ARBA00022741"/>
    </source>
</evidence>
<keyword evidence="7" id="KW-0547">Nucleotide-binding</keyword>
<evidence type="ECO:0000256" key="19">
    <source>
        <dbReference type="ARBA" id="ARBA00060276"/>
    </source>
</evidence>
<evidence type="ECO:0000256" key="9">
    <source>
        <dbReference type="ARBA" id="ARBA00022840"/>
    </source>
</evidence>
<keyword evidence="13" id="KW-0576">Peroxisome</keyword>
<evidence type="ECO:0000259" key="25">
    <source>
        <dbReference type="Pfam" id="PF13193"/>
    </source>
</evidence>
<name>A0ABD1ERG8_HYPHA</name>
<evidence type="ECO:0000256" key="5">
    <source>
        <dbReference type="ARBA" id="ARBA00022598"/>
    </source>
</evidence>
<dbReference type="GO" id="GO:0005886">
    <property type="term" value="C:plasma membrane"/>
    <property type="evidence" value="ECO:0007669"/>
    <property type="project" value="UniProtKB-SubCell"/>
</dbReference>
<evidence type="ECO:0000256" key="11">
    <source>
        <dbReference type="ARBA" id="ARBA00023055"/>
    </source>
</evidence>
<dbReference type="GO" id="GO:0004467">
    <property type="term" value="F:long-chain fatty acid-CoA ligase activity"/>
    <property type="evidence" value="ECO:0007669"/>
    <property type="project" value="UniProtKB-EC"/>
</dbReference>
<dbReference type="GO" id="GO:0005524">
    <property type="term" value="F:ATP binding"/>
    <property type="evidence" value="ECO:0007669"/>
    <property type="project" value="UniProtKB-KW"/>
</dbReference>
<evidence type="ECO:0000313" key="27">
    <source>
        <dbReference type="Proteomes" id="UP001566132"/>
    </source>
</evidence>
<accession>A0ABD1ERG8</accession>
<dbReference type="AlphaFoldDB" id="A0ABD1ERG8"/>
<keyword evidence="8" id="KW-0276">Fatty acid metabolism</keyword>
<evidence type="ECO:0000256" key="10">
    <source>
        <dbReference type="ARBA" id="ARBA00022989"/>
    </source>
</evidence>
<comment type="caution">
    <text evidence="26">The sequence shown here is derived from an EMBL/GenBank/DDBJ whole genome shotgun (WGS) entry which is preliminary data.</text>
</comment>
<dbReference type="Proteomes" id="UP001566132">
    <property type="component" value="Unassembled WGS sequence"/>
</dbReference>
<feature type="signal peptide" evidence="23">
    <location>
        <begin position="1"/>
        <end position="18"/>
    </location>
</feature>
<keyword evidence="8" id="KW-0443">Lipid metabolism</keyword>
<keyword evidence="23" id="KW-0732">Signal</keyword>
<dbReference type="Gene3D" id="3.30.300.30">
    <property type="match status" value="1"/>
</dbReference>
<keyword evidence="9" id="KW-0067">ATP-binding</keyword>
<keyword evidence="11" id="KW-0445">Lipid transport</keyword>
<dbReference type="InterPro" id="IPR045851">
    <property type="entry name" value="AMP-bd_C_sf"/>
</dbReference>
<keyword evidence="4" id="KW-1003">Cell membrane</keyword>
<comment type="function">
    <text evidence="19">Acyl-CoA synthetase required for both the import of long chain fatty acids (LCFAs) (C14-C18) and the activation very long chain fatty acids (VLCFAs) (C20-C26) by esterification of the fatty acids into metabolically active CoA-thioesters for subsequent degradation or incorporation into phospholipids. The transport and fatty acyl-CoA synthetase activities are genetically separable and are thus independent activities. Esterifies VLCFAs in the peroxisome matrix. The VLCFAs are actively transported into peroxisomes by a PXA1-PXA2 heterodimeric transporter in the peroxisomal membrane.</text>
</comment>
<comment type="catalytic activity">
    <reaction evidence="18">
        <text>tetracosanoate + ATP + CoA = tetracosanoyl-CoA + AMP + diphosphate</text>
        <dbReference type="Rhea" id="RHEA:33639"/>
        <dbReference type="ChEBI" id="CHEBI:30616"/>
        <dbReference type="ChEBI" id="CHEBI:31014"/>
        <dbReference type="ChEBI" id="CHEBI:33019"/>
        <dbReference type="ChEBI" id="CHEBI:57287"/>
        <dbReference type="ChEBI" id="CHEBI:65052"/>
        <dbReference type="ChEBI" id="CHEBI:456215"/>
    </reaction>
    <physiologicalReaction direction="left-to-right" evidence="18">
        <dbReference type="Rhea" id="RHEA:33640"/>
    </physiologicalReaction>
</comment>
<evidence type="ECO:0000256" key="22">
    <source>
        <dbReference type="SAM" id="Phobius"/>
    </source>
</evidence>
<keyword evidence="3" id="KW-0813">Transport</keyword>
<evidence type="ECO:0000256" key="3">
    <source>
        <dbReference type="ARBA" id="ARBA00022448"/>
    </source>
</evidence>
<evidence type="ECO:0000256" key="15">
    <source>
        <dbReference type="ARBA" id="ARBA00036527"/>
    </source>
</evidence>
<protein>
    <recommendedName>
        <fullName evidence="20">Very long-chain fatty acid transport protein</fullName>
        <ecNumber evidence="14">6.2.1.3</ecNumber>
    </recommendedName>
    <alternativeName>
        <fullName evidence="16">Long-chain-fatty-acid--CoA ligase</fullName>
    </alternativeName>
    <alternativeName>
        <fullName evidence="21">Very-long-chain acyl-CoA synthetase</fullName>
    </alternativeName>
</protein>
<evidence type="ECO:0000313" key="26">
    <source>
        <dbReference type="EMBL" id="KAL1501188.1"/>
    </source>
</evidence>
<dbReference type="Pfam" id="PF00501">
    <property type="entry name" value="AMP-binding"/>
    <property type="match status" value="1"/>
</dbReference>
<comment type="similarity">
    <text evidence="2">Belongs to the ATP-dependent AMP-binding enzyme family.</text>
</comment>
<sequence length="621" mass="69861">MFWTILSILLLTYLLSNGRHKWIYILYKTLPRDLKAAWRFIKLNHRISTWVKNKTTVASSFARLVKQQPDKILFYYEDEKWTFLELELYSNQVANYFKSKGWKKGDSIGLLLENRPEYVGIWLGLSKIGVVTALINTNLVAEPLLHLLKVADCKALIYGQDNSTAVAGILDSISELTLYQFRGDIALDNAISFSEAIRNEPKEAPIDVAEITPKDKLMYIFTSGTTGLPKAAVISHTRYMYAAVGIYNLADLSPQDVFYNPLPLYHTAGGMLAIGLGVVFGLTVALRKKFSASNYWSDCQKYGCNVSNYIGEICRYLLAVHKPGTKVEHPVQKMIGNGLRPQIWQTFLDTFHVANIHEFYGSTEGNCNLINIDNTVGAVGFVPRLATEFYRVIIIRCDENTAEPIRNSEGFCIRCNQNEPGILVGKIIQGNARSEFTGYADAKATEKKILKNVFQEGDLYFNTGDVLVQDDFGYFYFKDRSGDTFRWKGENVATSEVEAVISNVAELKDTVVYGVQIPGSEGKAGMAAIVDPENNINIADLAAKLKAHLPSYAIPLFLRIMDSMPMTSTFKLKKRDLQNEGFDLDAVKNEHRIYFYDSKLAQYVPLSKEVYQAIIIGQIKV</sequence>
<evidence type="ECO:0000256" key="12">
    <source>
        <dbReference type="ARBA" id="ARBA00023136"/>
    </source>
</evidence>
<dbReference type="PANTHER" id="PTHR43107:SF15">
    <property type="entry name" value="FATTY ACID TRANSPORT PROTEIN 3, ISOFORM A"/>
    <property type="match status" value="1"/>
</dbReference>
<evidence type="ECO:0000256" key="17">
    <source>
        <dbReference type="ARBA" id="ARBA00046271"/>
    </source>
</evidence>
<organism evidence="26 27">
    <name type="scientific">Hypothenemus hampei</name>
    <name type="common">Coffee berry borer</name>
    <dbReference type="NCBI Taxonomy" id="57062"/>
    <lineage>
        <taxon>Eukaryota</taxon>
        <taxon>Metazoa</taxon>
        <taxon>Ecdysozoa</taxon>
        <taxon>Arthropoda</taxon>
        <taxon>Hexapoda</taxon>
        <taxon>Insecta</taxon>
        <taxon>Pterygota</taxon>
        <taxon>Neoptera</taxon>
        <taxon>Endopterygota</taxon>
        <taxon>Coleoptera</taxon>
        <taxon>Polyphaga</taxon>
        <taxon>Cucujiformia</taxon>
        <taxon>Curculionidae</taxon>
        <taxon>Scolytinae</taxon>
        <taxon>Hypothenemus</taxon>
    </lineage>
</organism>
<keyword evidence="6 22" id="KW-0812">Transmembrane</keyword>
<dbReference type="PANTHER" id="PTHR43107">
    <property type="entry name" value="LONG-CHAIN FATTY ACID TRANSPORT PROTEIN"/>
    <property type="match status" value="1"/>
</dbReference>
<evidence type="ECO:0000256" key="18">
    <source>
        <dbReference type="ARBA" id="ARBA00048666"/>
    </source>
</evidence>
<keyword evidence="10 22" id="KW-1133">Transmembrane helix</keyword>
<dbReference type="FunFam" id="3.40.50.12780:FF:000019">
    <property type="entry name" value="Long-chain fatty acid transporter"/>
    <property type="match status" value="1"/>
</dbReference>
<keyword evidence="5" id="KW-0436">Ligase</keyword>
<dbReference type="InterPro" id="IPR000873">
    <property type="entry name" value="AMP-dep_synth/lig_dom"/>
</dbReference>
<proteinExistence type="inferred from homology"/>
<evidence type="ECO:0000256" key="4">
    <source>
        <dbReference type="ARBA" id="ARBA00022475"/>
    </source>
</evidence>
<evidence type="ECO:0000256" key="13">
    <source>
        <dbReference type="ARBA" id="ARBA00023140"/>
    </source>
</evidence>
<evidence type="ECO:0000256" key="8">
    <source>
        <dbReference type="ARBA" id="ARBA00022832"/>
    </source>
</evidence>
<dbReference type="GO" id="GO:0005778">
    <property type="term" value="C:peroxisomal membrane"/>
    <property type="evidence" value="ECO:0007669"/>
    <property type="project" value="UniProtKB-SubCell"/>
</dbReference>
<evidence type="ECO:0000256" key="1">
    <source>
        <dbReference type="ARBA" id="ARBA00004651"/>
    </source>
</evidence>
<gene>
    <name evidence="26" type="ORF">ABEB36_006565</name>
</gene>
<dbReference type="SUPFAM" id="SSF56801">
    <property type="entry name" value="Acetyl-CoA synthetase-like"/>
    <property type="match status" value="1"/>
</dbReference>
<feature type="transmembrane region" description="Helical" evidence="22">
    <location>
        <begin position="264"/>
        <end position="286"/>
    </location>
</feature>
<comment type="subcellular location">
    <subcellularLocation>
        <location evidence="1">Cell membrane</location>
        <topology evidence="1">Multi-pass membrane protein</topology>
    </subcellularLocation>
    <subcellularLocation>
        <location evidence="17">Peroxisome membrane</location>
    </subcellularLocation>
</comment>
<dbReference type="InterPro" id="IPR020845">
    <property type="entry name" value="AMP-binding_CS"/>
</dbReference>
<evidence type="ECO:0000256" key="6">
    <source>
        <dbReference type="ARBA" id="ARBA00022692"/>
    </source>
</evidence>
<dbReference type="FunFam" id="3.30.300.30:FF:000002">
    <property type="entry name" value="Long-chain fatty acid transport protein 1"/>
    <property type="match status" value="1"/>
</dbReference>
<feature type="domain" description="AMP-binding enzyme C-terminal" evidence="25">
    <location>
        <begin position="496"/>
        <end position="571"/>
    </location>
</feature>
<dbReference type="EC" id="6.2.1.3" evidence="14"/>
<evidence type="ECO:0000259" key="24">
    <source>
        <dbReference type="Pfam" id="PF00501"/>
    </source>
</evidence>
<evidence type="ECO:0000256" key="14">
    <source>
        <dbReference type="ARBA" id="ARBA00026121"/>
    </source>
</evidence>
<evidence type="ECO:0000256" key="2">
    <source>
        <dbReference type="ARBA" id="ARBA00006432"/>
    </source>
</evidence>